<gene>
    <name evidence="2" type="ORF">C3F09_07955</name>
</gene>
<organism evidence="2 3">
    <name type="scientific">candidate division GN15 bacterium</name>
    <dbReference type="NCBI Taxonomy" id="2072418"/>
    <lineage>
        <taxon>Bacteria</taxon>
        <taxon>candidate division GN15</taxon>
    </lineage>
</organism>
<feature type="transmembrane region" description="Helical" evidence="1">
    <location>
        <begin position="159"/>
        <end position="184"/>
    </location>
</feature>
<proteinExistence type="predicted"/>
<feature type="transmembrane region" description="Helical" evidence="1">
    <location>
        <begin position="368"/>
        <end position="385"/>
    </location>
</feature>
<feature type="transmembrane region" description="Helical" evidence="1">
    <location>
        <begin position="285"/>
        <end position="303"/>
    </location>
</feature>
<evidence type="ECO:0000256" key="1">
    <source>
        <dbReference type="SAM" id="Phobius"/>
    </source>
</evidence>
<keyword evidence="1" id="KW-0812">Transmembrane</keyword>
<feature type="transmembrane region" description="Helical" evidence="1">
    <location>
        <begin position="16"/>
        <end position="36"/>
    </location>
</feature>
<protein>
    <recommendedName>
        <fullName evidence="4">DUF2723 domain-containing protein</fullName>
    </recommendedName>
</protein>
<feature type="transmembrane region" description="Helical" evidence="1">
    <location>
        <begin position="89"/>
        <end position="107"/>
    </location>
</feature>
<feature type="transmembrane region" description="Helical" evidence="1">
    <location>
        <begin position="324"/>
        <end position="348"/>
    </location>
</feature>
<keyword evidence="1" id="KW-0472">Membrane</keyword>
<dbReference type="AlphaFoldDB" id="A0A855WZL3"/>
<feature type="transmembrane region" description="Helical" evidence="1">
    <location>
        <begin position="191"/>
        <end position="207"/>
    </location>
</feature>
<comment type="caution">
    <text evidence="2">The sequence shown here is derived from an EMBL/GenBank/DDBJ whole genome shotgun (WGS) entry which is preliminary data.</text>
</comment>
<dbReference type="EMBL" id="PQAP01000116">
    <property type="protein sequence ID" value="PWB71390.1"/>
    <property type="molecule type" value="Genomic_DNA"/>
</dbReference>
<name>A0A855WZL3_9BACT</name>
<accession>A0A855WZL3</accession>
<feature type="transmembrane region" description="Helical" evidence="1">
    <location>
        <begin position="213"/>
        <end position="231"/>
    </location>
</feature>
<feature type="transmembrane region" description="Helical" evidence="1">
    <location>
        <begin position="238"/>
        <end position="265"/>
    </location>
</feature>
<reference evidence="2 3" key="1">
    <citation type="journal article" date="2018" name="ISME J.">
        <title>A methanotrophic archaeon couples anaerobic oxidation of methane to Fe(III) reduction.</title>
        <authorList>
            <person name="Cai C."/>
            <person name="Leu A.O."/>
            <person name="Xie G.J."/>
            <person name="Guo J."/>
            <person name="Feng Y."/>
            <person name="Zhao J.X."/>
            <person name="Tyson G.W."/>
            <person name="Yuan Z."/>
            <person name="Hu S."/>
        </authorList>
    </citation>
    <scope>NUCLEOTIDE SEQUENCE [LARGE SCALE GENOMIC DNA]</scope>
    <source>
        <strain evidence="2">FeB_12</strain>
    </source>
</reference>
<feature type="transmembrane region" description="Helical" evidence="1">
    <location>
        <begin position="397"/>
        <end position="413"/>
    </location>
</feature>
<keyword evidence="1" id="KW-1133">Transmembrane helix</keyword>
<dbReference type="Proteomes" id="UP000250918">
    <property type="component" value="Unassembled WGS sequence"/>
</dbReference>
<sequence length="414" mass="45214">MSHETATRGGADPATVARYLFGLTLLLFFVSSFFPSARVWGLSVWGHLPVYVPILLTIAGVAIVALERYWSHRQKSGETGPSNESAGRYVLYSALIVCVFAALIYFLRGRTHFLGDGDSLLAELAKPQPLIKPRETGSGLVLVWMKGFIGGDPQAASLLAYQAVSIVSGILFALIAAIGSGLLFPRLGERLLMLTGLLFGGYALMFFGYVENYAPLAVGILLFGVLGLLIAENRANKWLILIPLALTCFFHILGTLLIPAALYLLAAHTKLAARISRASRANKSLVVGTIVVLGLVAFGYLYQTDYYFRFAFVPILPDRFSIKGYTLFSIAHIADVINLLFLLVPGFLVSFALFRTQPLKMLFGTRSARFLLLTAVSTLLAVCVLDPKLGMPRDWDLFSLPAIPVTLLAMWLML</sequence>
<evidence type="ECO:0000313" key="3">
    <source>
        <dbReference type="Proteomes" id="UP000250918"/>
    </source>
</evidence>
<feature type="non-terminal residue" evidence="2">
    <location>
        <position position="414"/>
    </location>
</feature>
<evidence type="ECO:0008006" key="4">
    <source>
        <dbReference type="Google" id="ProtNLM"/>
    </source>
</evidence>
<feature type="transmembrane region" description="Helical" evidence="1">
    <location>
        <begin position="48"/>
        <end position="69"/>
    </location>
</feature>
<evidence type="ECO:0000313" key="2">
    <source>
        <dbReference type="EMBL" id="PWB71390.1"/>
    </source>
</evidence>